<gene>
    <name evidence="1" type="ORF">C2845_PM08G14610</name>
</gene>
<comment type="caution">
    <text evidence="1">The sequence shown here is derived from an EMBL/GenBank/DDBJ whole genome shotgun (WGS) entry which is preliminary data.</text>
</comment>
<organism evidence="1 2">
    <name type="scientific">Panicum miliaceum</name>
    <name type="common">Proso millet</name>
    <name type="synonym">Broomcorn millet</name>
    <dbReference type="NCBI Taxonomy" id="4540"/>
    <lineage>
        <taxon>Eukaryota</taxon>
        <taxon>Viridiplantae</taxon>
        <taxon>Streptophyta</taxon>
        <taxon>Embryophyta</taxon>
        <taxon>Tracheophyta</taxon>
        <taxon>Spermatophyta</taxon>
        <taxon>Magnoliopsida</taxon>
        <taxon>Liliopsida</taxon>
        <taxon>Poales</taxon>
        <taxon>Poaceae</taxon>
        <taxon>PACMAD clade</taxon>
        <taxon>Panicoideae</taxon>
        <taxon>Panicodae</taxon>
        <taxon>Paniceae</taxon>
        <taxon>Panicinae</taxon>
        <taxon>Panicum</taxon>
        <taxon>Panicum sect. Panicum</taxon>
    </lineage>
</organism>
<keyword evidence="2" id="KW-1185">Reference proteome</keyword>
<proteinExistence type="predicted"/>
<dbReference type="Proteomes" id="UP000275267">
    <property type="component" value="Unassembled WGS sequence"/>
</dbReference>
<evidence type="ECO:0000313" key="2">
    <source>
        <dbReference type="Proteomes" id="UP000275267"/>
    </source>
</evidence>
<dbReference type="AlphaFoldDB" id="A0A3L6R3B3"/>
<dbReference type="OrthoDB" id="695040at2759"/>
<accession>A0A3L6R3B3</accession>
<dbReference type="EMBL" id="PQIB02000010">
    <property type="protein sequence ID" value="RLM93982.1"/>
    <property type="molecule type" value="Genomic_DNA"/>
</dbReference>
<evidence type="ECO:0000313" key="1">
    <source>
        <dbReference type="EMBL" id="RLM93982.1"/>
    </source>
</evidence>
<reference evidence="2" key="1">
    <citation type="journal article" date="2019" name="Nat. Commun.">
        <title>The genome of broomcorn millet.</title>
        <authorList>
            <person name="Zou C."/>
            <person name="Miki D."/>
            <person name="Li D."/>
            <person name="Tang Q."/>
            <person name="Xiao L."/>
            <person name="Rajput S."/>
            <person name="Deng P."/>
            <person name="Jia W."/>
            <person name="Huang R."/>
            <person name="Zhang M."/>
            <person name="Sun Y."/>
            <person name="Hu J."/>
            <person name="Fu X."/>
            <person name="Schnable P.S."/>
            <person name="Li F."/>
            <person name="Zhang H."/>
            <person name="Feng B."/>
            <person name="Zhu X."/>
            <person name="Liu R."/>
            <person name="Schnable J.C."/>
            <person name="Zhu J.-K."/>
            <person name="Zhang H."/>
        </authorList>
    </citation>
    <scope>NUCLEOTIDE SEQUENCE [LARGE SCALE GENOMIC DNA]</scope>
</reference>
<name>A0A3L6R3B3_PANMI</name>
<protein>
    <submittedName>
        <fullName evidence="1">Uncharacterized protein</fullName>
    </submittedName>
</protein>
<sequence length="146" mass="17235">MGDETRDPIHVEKKLKPDRCPFMFYNPIVAWEGKTKNLLPYYYYANFMLRWTIDPKKGDSSALHVFAVNLLNRFAPGGKAFNIFYYIWNELRRVMDDSRKHLPYAPYIMYKIERVTKITFPKDAKLEVLHLRSRGEDAPTPPSHHG</sequence>